<dbReference type="Gene3D" id="1.10.230.10">
    <property type="entry name" value="Cytochrome P450-Terp, domain 2"/>
    <property type="match status" value="1"/>
</dbReference>
<evidence type="ECO:0000256" key="3">
    <source>
        <dbReference type="ARBA" id="ARBA00022134"/>
    </source>
</evidence>
<dbReference type="InterPro" id="IPR024176">
    <property type="entry name" value="Citrate_synthase_bac-typ"/>
</dbReference>
<comment type="pathway">
    <text evidence="1 9">Carbohydrate metabolism; tricarboxylic acid cycle; isocitrate from oxaloacetate: step 1/2.</text>
</comment>
<dbReference type="InterPro" id="IPR019810">
    <property type="entry name" value="Citrate_synthase_AS"/>
</dbReference>
<accession>A0ABZ0UVT5</accession>
<evidence type="ECO:0000256" key="8">
    <source>
        <dbReference type="PIRNR" id="PIRNR001369"/>
    </source>
</evidence>
<evidence type="ECO:0000256" key="9">
    <source>
        <dbReference type="RuleBase" id="RU003370"/>
    </source>
</evidence>
<dbReference type="PANTHER" id="PTHR42871:SF1">
    <property type="entry name" value="CITRATE SYNTHASE"/>
    <property type="match status" value="1"/>
</dbReference>
<dbReference type="NCBIfam" id="NF004126">
    <property type="entry name" value="PRK05614.1"/>
    <property type="match status" value="1"/>
</dbReference>
<dbReference type="Gene3D" id="1.10.580.10">
    <property type="entry name" value="Citrate Synthase, domain 1"/>
    <property type="match status" value="1"/>
</dbReference>
<dbReference type="InterPro" id="IPR016142">
    <property type="entry name" value="Citrate_synth-like_lrg_a-sub"/>
</dbReference>
<evidence type="ECO:0000256" key="2">
    <source>
        <dbReference type="ARBA" id="ARBA00010566"/>
    </source>
</evidence>
<dbReference type="CDD" id="cd06114">
    <property type="entry name" value="EcCS_like"/>
    <property type="match status" value="1"/>
</dbReference>
<comment type="catalytic activity">
    <reaction evidence="6 9">
        <text>oxaloacetate + acetyl-CoA + H2O = citrate + CoA + H(+)</text>
        <dbReference type="Rhea" id="RHEA:16845"/>
        <dbReference type="ChEBI" id="CHEBI:15377"/>
        <dbReference type="ChEBI" id="CHEBI:15378"/>
        <dbReference type="ChEBI" id="CHEBI:16452"/>
        <dbReference type="ChEBI" id="CHEBI:16947"/>
        <dbReference type="ChEBI" id="CHEBI:57287"/>
        <dbReference type="ChEBI" id="CHEBI:57288"/>
        <dbReference type="EC" id="2.3.3.16"/>
    </reaction>
</comment>
<dbReference type="PANTHER" id="PTHR42871">
    <property type="entry name" value="CITRATE SYNTHASE"/>
    <property type="match status" value="1"/>
</dbReference>
<dbReference type="SUPFAM" id="SSF48256">
    <property type="entry name" value="Citrate synthase"/>
    <property type="match status" value="1"/>
</dbReference>
<evidence type="ECO:0000313" key="11">
    <source>
        <dbReference type="EMBL" id="WPY01212.1"/>
    </source>
</evidence>
<dbReference type="InterPro" id="IPR016143">
    <property type="entry name" value="Citrate_synth-like_sm_a-sub"/>
</dbReference>
<evidence type="ECO:0000256" key="7">
    <source>
        <dbReference type="NCBIfam" id="TIGR01798"/>
    </source>
</evidence>
<reference evidence="11 12" key="1">
    <citation type="submission" date="2022-10" db="EMBL/GenBank/DDBJ databases">
        <title>Host association and intracellularity evolved multiple times independently in the Rickettsiales.</title>
        <authorList>
            <person name="Castelli M."/>
            <person name="Nardi T."/>
            <person name="Gammuto L."/>
            <person name="Bellinzona G."/>
            <person name="Sabaneyeva E."/>
            <person name="Potekhin A."/>
            <person name="Serra V."/>
            <person name="Petroni G."/>
            <person name="Sassera D."/>
        </authorList>
    </citation>
    <scope>NUCLEOTIDE SEQUENCE [LARGE SCALE GENOMIC DNA]</scope>
    <source>
        <strain evidence="11 12">Kr 154-4</strain>
    </source>
</reference>
<keyword evidence="5 8" id="KW-0808">Transferase</keyword>
<dbReference type="RefSeq" id="WP_323738004.1">
    <property type="nucleotide sequence ID" value="NZ_CP112932.1"/>
</dbReference>
<evidence type="ECO:0000256" key="10">
    <source>
        <dbReference type="RuleBase" id="RU003406"/>
    </source>
</evidence>
<evidence type="ECO:0000256" key="1">
    <source>
        <dbReference type="ARBA" id="ARBA00004751"/>
    </source>
</evidence>
<dbReference type="PIRSF" id="PIRSF001369">
    <property type="entry name" value="Citrate_synth"/>
    <property type="match status" value="1"/>
</dbReference>
<evidence type="ECO:0000256" key="6">
    <source>
        <dbReference type="ARBA" id="ARBA00049288"/>
    </source>
</evidence>
<dbReference type="EMBL" id="CP112932">
    <property type="protein sequence ID" value="WPY01212.1"/>
    <property type="molecule type" value="Genomic_DNA"/>
</dbReference>
<evidence type="ECO:0000256" key="4">
    <source>
        <dbReference type="ARBA" id="ARBA00022532"/>
    </source>
</evidence>
<keyword evidence="12" id="KW-1185">Reference proteome</keyword>
<dbReference type="Pfam" id="PF00285">
    <property type="entry name" value="Citrate_synt"/>
    <property type="match status" value="1"/>
</dbReference>
<dbReference type="InterPro" id="IPR010953">
    <property type="entry name" value="Citrate_synthase_typ-I"/>
</dbReference>
<proteinExistence type="inferred from homology"/>
<comment type="similarity">
    <text evidence="2 8 10">Belongs to the citrate synthase family.</text>
</comment>
<dbReference type="InterPro" id="IPR036969">
    <property type="entry name" value="Citrate_synthase_sf"/>
</dbReference>
<evidence type="ECO:0000313" key="12">
    <source>
        <dbReference type="Proteomes" id="UP001326613"/>
    </source>
</evidence>
<dbReference type="PRINTS" id="PR00143">
    <property type="entry name" value="CITRTSNTHASE"/>
</dbReference>
<dbReference type="PROSITE" id="PS00480">
    <property type="entry name" value="CITRATE_SYNTHASE"/>
    <property type="match status" value="1"/>
</dbReference>
<gene>
    <name evidence="11" type="ORF">Trichorick_01118</name>
</gene>
<dbReference type="InterPro" id="IPR002020">
    <property type="entry name" value="Citrate_synthase"/>
</dbReference>
<organism evidence="11 12">
    <name type="scientific">Candidatus Trichorickettsia mobilis</name>
    <dbReference type="NCBI Taxonomy" id="1346319"/>
    <lineage>
        <taxon>Bacteria</taxon>
        <taxon>Pseudomonadati</taxon>
        <taxon>Pseudomonadota</taxon>
        <taxon>Alphaproteobacteria</taxon>
        <taxon>Rickettsiales</taxon>
        <taxon>Rickettsiaceae</taxon>
        <taxon>Rickettsieae</taxon>
        <taxon>Candidatus Trichorickettsia</taxon>
    </lineage>
</organism>
<evidence type="ECO:0000256" key="5">
    <source>
        <dbReference type="ARBA" id="ARBA00022679"/>
    </source>
</evidence>
<protein>
    <recommendedName>
        <fullName evidence="3 7">Citrate synthase</fullName>
    </recommendedName>
</protein>
<dbReference type="Gene3D" id="2.20.28.60">
    <property type="match status" value="1"/>
</dbReference>
<sequence length="434" mass="49368">MADIKVPESAELKIGDKIIQLPIKQATIGQHVIDVSQLYAKTGYFTYDPGFMSTASCDSTITYIDGDLGILRHRGYEIKDLAENSNFLEVSYLLLNGELPNQSQYKNFSNQLLHHSLVNEQLRNLFRAFRYSAHPMAITLAAVGSLSAFYHDVLDVDDKEEREKGAIRMIAKMPTIAAMAYKYSIGQPFIYPNNNMTFAENFLHMMFATPCEEYKVNPVLSKALEKIFILHADHEQNASTSTVRLAGSSEANPFACISAGIASLWGPAHGGANEAVINMLLEIRSPERIPEFIKRAKDKNDSFRLMGFGHRVYKNYDPRAAVLRETCREVLEELGQLQNNPLLQIAIELEKIALNDEYFIERKLYPNVDFYSGIIYQAMNIPTQMFTVLFAVARTAGWMAQWKEMQEDPNQRISRPRQLYTGHVKREYVPLTQR</sequence>
<name>A0ABZ0UVT5_9RICK</name>
<dbReference type="Proteomes" id="UP001326613">
    <property type="component" value="Chromosome"/>
</dbReference>
<keyword evidence="4 9" id="KW-0816">Tricarboxylic acid cycle</keyword>
<dbReference type="NCBIfam" id="TIGR01798">
    <property type="entry name" value="cit_synth_I"/>
    <property type="match status" value="1"/>
</dbReference>